<protein>
    <recommendedName>
        <fullName evidence="3">Nitroreductase family deazaflavin-dependent oxidoreductase</fullName>
    </recommendedName>
</protein>
<proteinExistence type="predicted"/>
<sequence length="144" mass="15881">MKMQEAANRVVRVLLATPGLHRVVSGRLITLYVVGGKSGRRYSLPVAYTRLESTLLIGTPFGWSRNLHSGSRVEVRLHGHRLPADVQAFADEADVVAHYAAICRDNPQFAKFNQIGLDPNGNPVTADLHAAWRAGARTFRLTPR</sequence>
<dbReference type="EMBL" id="WMBR01000001">
    <property type="protein sequence ID" value="MXP20797.1"/>
    <property type="molecule type" value="Genomic_DNA"/>
</dbReference>
<organism evidence="1 2">
    <name type="scientific">Gordonia mangrovi</name>
    <dbReference type="NCBI Taxonomy" id="2665643"/>
    <lineage>
        <taxon>Bacteria</taxon>
        <taxon>Bacillati</taxon>
        <taxon>Actinomycetota</taxon>
        <taxon>Actinomycetes</taxon>
        <taxon>Mycobacteriales</taxon>
        <taxon>Gordoniaceae</taxon>
        <taxon>Gordonia</taxon>
    </lineage>
</organism>
<evidence type="ECO:0008006" key="3">
    <source>
        <dbReference type="Google" id="ProtNLM"/>
    </source>
</evidence>
<keyword evidence="2" id="KW-1185">Reference proteome</keyword>
<dbReference type="InterPro" id="IPR012349">
    <property type="entry name" value="Split_barrel_FMN-bd"/>
</dbReference>
<accession>A0A6L7GN53</accession>
<evidence type="ECO:0000313" key="1">
    <source>
        <dbReference type="EMBL" id="MXP20797.1"/>
    </source>
</evidence>
<dbReference type="Proteomes" id="UP000475545">
    <property type="component" value="Unassembled WGS sequence"/>
</dbReference>
<dbReference type="AlphaFoldDB" id="A0A6L7GN53"/>
<reference evidence="1 2" key="1">
    <citation type="submission" date="2019-11" db="EMBL/GenBank/DDBJ databases">
        <title>Gordonia sp. nov., a novel actinobacterium isolated from mangrove soil in Hainan.</title>
        <authorList>
            <person name="Huang X."/>
            <person name="Xie Y."/>
            <person name="Chu X."/>
            <person name="Xiao K."/>
        </authorList>
    </citation>
    <scope>NUCLEOTIDE SEQUENCE [LARGE SCALE GENOMIC DNA]</scope>
    <source>
        <strain evidence="1 2">HNM0687</strain>
    </source>
</reference>
<evidence type="ECO:0000313" key="2">
    <source>
        <dbReference type="Proteomes" id="UP000475545"/>
    </source>
</evidence>
<gene>
    <name evidence="1" type="ORF">GIY30_05440</name>
</gene>
<dbReference type="Gene3D" id="2.30.110.10">
    <property type="entry name" value="Electron Transport, Fmn-binding Protein, Chain A"/>
    <property type="match status" value="1"/>
</dbReference>
<comment type="caution">
    <text evidence="1">The sequence shown here is derived from an EMBL/GenBank/DDBJ whole genome shotgun (WGS) entry which is preliminary data.</text>
</comment>
<name>A0A6L7GN53_9ACTN</name>